<evidence type="ECO:0000313" key="4">
    <source>
        <dbReference type="EMBL" id="MDU0354911.1"/>
    </source>
</evidence>
<organism evidence="4 5">
    <name type="scientific">Paraglaciecola aquimarina</name>
    <dbReference type="NCBI Taxonomy" id="1235557"/>
    <lineage>
        <taxon>Bacteria</taxon>
        <taxon>Pseudomonadati</taxon>
        <taxon>Pseudomonadota</taxon>
        <taxon>Gammaproteobacteria</taxon>
        <taxon>Alteromonadales</taxon>
        <taxon>Alteromonadaceae</taxon>
        <taxon>Paraglaciecola</taxon>
    </lineage>
</organism>
<evidence type="ECO:0000256" key="2">
    <source>
        <dbReference type="SAM" id="Phobius"/>
    </source>
</evidence>
<dbReference type="InterPro" id="IPR032255">
    <property type="entry name" value="HBM"/>
</dbReference>
<keyword evidence="1" id="KW-0175">Coiled coil</keyword>
<comment type="caution">
    <text evidence="4">The sequence shown here is derived from an EMBL/GenBank/DDBJ whole genome shotgun (WGS) entry which is preliminary data.</text>
</comment>
<keyword evidence="2" id="KW-0812">Transmembrane</keyword>
<dbReference type="RefSeq" id="WP_316026481.1">
    <property type="nucleotide sequence ID" value="NZ_JAWDIO010000002.1"/>
</dbReference>
<feature type="domain" description="HBM" evidence="3">
    <location>
        <begin position="31"/>
        <end position="266"/>
    </location>
</feature>
<dbReference type="Proteomes" id="UP001247805">
    <property type="component" value="Unassembled WGS sequence"/>
</dbReference>
<protein>
    <recommendedName>
        <fullName evidence="3">HBM domain-containing protein</fullName>
    </recommendedName>
</protein>
<dbReference type="SMART" id="SM01358">
    <property type="entry name" value="HBM"/>
    <property type="match status" value="1"/>
</dbReference>
<dbReference type="EMBL" id="JAWDIO010000002">
    <property type="protein sequence ID" value="MDU0354911.1"/>
    <property type="molecule type" value="Genomic_DNA"/>
</dbReference>
<evidence type="ECO:0000259" key="3">
    <source>
        <dbReference type="SMART" id="SM01358"/>
    </source>
</evidence>
<gene>
    <name evidence="4" type="ORF">RS130_14220</name>
</gene>
<name>A0ABU3SY25_9ALTE</name>
<keyword evidence="2" id="KW-1133">Transmembrane helix</keyword>
<feature type="transmembrane region" description="Helical" evidence="2">
    <location>
        <begin position="271"/>
        <end position="288"/>
    </location>
</feature>
<evidence type="ECO:0000313" key="5">
    <source>
        <dbReference type="Proteomes" id="UP001247805"/>
    </source>
</evidence>
<evidence type="ECO:0000256" key="1">
    <source>
        <dbReference type="SAM" id="Coils"/>
    </source>
</evidence>
<sequence length="361" mass="42829">MKKNQGSIKSRLIIIISVCIVGMSILAANQLYNTQRLIKLNNQNRLLLSLNNELLQLRRHEKDFLLRHNNQYLEKFVLRAEQFNQGTTQLQAFFTYSADTSQEFAQVQTYFDSYTRLFKDLTILMQDIGLDENQGYQGEFRQATHELEQQLDPSKQSYLQILLLQLRRHEKDFLLRHDMQYVAKEIRTYQTLRDELSKPSNNQHKELLLLDNYQQKFMQLVETQKMIGLDHNAGLRGQFRQQAHQVENKLTLLNKNIEQSIATEESKIERISFLIMSITLVTLIILLVKSFISLQKAFATFVMFFYRCKREYQHIDERKQGFAEFKYLAMIANEMIDARQEMERELKKAQQEISQLKSRHS</sequence>
<keyword evidence="5" id="KW-1185">Reference proteome</keyword>
<feature type="coiled-coil region" evidence="1">
    <location>
        <begin position="328"/>
        <end position="359"/>
    </location>
</feature>
<keyword evidence="2" id="KW-0472">Membrane</keyword>
<accession>A0ABU3SY25</accession>
<reference evidence="4 5" key="1">
    <citation type="submission" date="2023-10" db="EMBL/GenBank/DDBJ databases">
        <title>Glaciecola aquimarina strain GGW-M5 nov., isolated from a coastal seawater.</title>
        <authorList>
            <person name="Bayburt H."/>
            <person name="Kim J.M."/>
            <person name="Choi B.J."/>
            <person name="Jeon C.O."/>
        </authorList>
    </citation>
    <scope>NUCLEOTIDE SEQUENCE [LARGE SCALE GENOMIC DNA]</scope>
    <source>
        <strain evidence="4 5">KCTC 32108</strain>
    </source>
</reference>
<feature type="transmembrane region" description="Helical" evidence="2">
    <location>
        <begin position="12"/>
        <end position="32"/>
    </location>
</feature>
<proteinExistence type="predicted"/>